<reference evidence="3" key="2">
    <citation type="journal article" date="2023" name="Int. J. Mol. Sci.">
        <title>De Novo Assembly and Annotation of 11 Diverse Shrub Willow (Salix) Genomes Reveals Novel Gene Organization in Sex-Linked Regions.</title>
        <authorList>
            <person name="Hyden B."/>
            <person name="Feng K."/>
            <person name="Yates T.B."/>
            <person name="Jawdy S."/>
            <person name="Cereghino C."/>
            <person name="Smart L.B."/>
            <person name="Muchero W."/>
        </authorList>
    </citation>
    <scope>NUCLEOTIDE SEQUENCE [LARGE SCALE GENOMIC DNA]</scope>
    <source>
        <tissue evidence="3">Shoot tip</tissue>
    </source>
</reference>
<organism evidence="3 4">
    <name type="scientific">Salix viminalis</name>
    <name type="common">Common osier</name>
    <name type="synonym">Basket willow</name>
    <dbReference type="NCBI Taxonomy" id="40686"/>
    <lineage>
        <taxon>Eukaryota</taxon>
        <taxon>Viridiplantae</taxon>
        <taxon>Streptophyta</taxon>
        <taxon>Embryophyta</taxon>
        <taxon>Tracheophyta</taxon>
        <taxon>Spermatophyta</taxon>
        <taxon>Magnoliopsida</taxon>
        <taxon>eudicotyledons</taxon>
        <taxon>Gunneridae</taxon>
        <taxon>Pentapetalae</taxon>
        <taxon>rosids</taxon>
        <taxon>fabids</taxon>
        <taxon>Malpighiales</taxon>
        <taxon>Salicaceae</taxon>
        <taxon>Saliceae</taxon>
        <taxon>Salix</taxon>
    </lineage>
</organism>
<keyword evidence="2" id="KW-0012">Acyltransferase</keyword>
<keyword evidence="1" id="KW-0808">Transferase</keyword>
<dbReference type="OrthoDB" id="814349at2759"/>
<proteinExistence type="predicted"/>
<comment type="caution">
    <text evidence="3">The sequence shown here is derived from an EMBL/GenBank/DDBJ whole genome shotgun (WGS) entry which is preliminary data.</text>
</comment>
<dbReference type="Gene3D" id="3.30.559.10">
    <property type="entry name" value="Chloramphenicol acetyltransferase-like domain"/>
    <property type="match status" value="2"/>
</dbReference>
<evidence type="ECO:0000256" key="1">
    <source>
        <dbReference type="ARBA" id="ARBA00022679"/>
    </source>
</evidence>
<dbReference type="InterPro" id="IPR051504">
    <property type="entry name" value="Plant_metabolite_acyltrans"/>
</dbReference>
<dbReference type="Proteomes" id="UP001151529">
    <property type="component" value="Chromosome 11"/>
</dbReference>
<protein>
    <submittedName>
        <fullName evidence="3">Uncharacterized protein</fullName>
    </submittedName>
</protein>
<dbReference type="PANTHER" id="PTHR31625">
    <property type="match status" value="1"/>
</dbReference>
<gene>
    <name evidence="3" type="ORF">OIU85_022120</name>
</gene>
<dbReference type="InterPro" id="IPR023213">
    <property type="entry name" value="CAT-like_dom_sf"/>
</dbReference>
<name>A0A9Q0U647_SALVM</name>
<evidence type="ECO:0000313" key="4">
    <source>
        <dbReference type="Proteomes" id="UP001151529"/>
    </source>
</evidence>
<keyword evidence="4" id="KW-1185">Reference proteome</keyword>
<dbReference type="GO" id="GO:0016747">
    <property type="term" value="F:acyltransferase activity, transferring groups other than amino-acyl groups"/>
    <property type="evidence" value="ECO:0007669"/>
    <property type="project" value="UniProtKB-ARBA"/>
</dbReference>
<dbReference type="AlphaFoldDB" id="A0A9Q0U647"/>
<evidence type="ECO:0000313" key="3">
    <source>
        <dbReference type="EMBL" id="KAJ6724160.1"/>
    </source>
</evidence>
<evidence type="ECO:0000256" key="2">
    <source>
        <dbReference type="ARBA" id="ARBA00023315"/>
    </source>
</evidence>
<accession>A0A9Q0U647</accession>
<sequence length="220" mass="24345">MGKQLDSAGLESNPRSVKPFSKLDVQPNLLRATFQLTTEDIKKLRESVLNYHHPAETDPTERLNLSTYVLACSYASVCQVKARGGDTDREVYFLWSADCRSRLDPALPPNHFAKKLSDSIKRMEKGLLEGSKERLGLLFSLGAEVQGIGFAGSTGIQFYNTNFGWGNVVKVELSSIDRAGLFSLMDTGNGSDRRIEIGVALTSSEMEFFASFFYNGLEIV</sequence>
<reference evidence="3" key="1">
    <citation type="submission" date="2022-11" db="EMBL/GenBank/DDBJ databases">
        <authorList>
            <person name="Hyden B.L."/>
            <person name="Feng K."/>
            <person name="Yates T."/>
            <person name="Jawdy S."/>
            <person name="Smart L.B."/>
            <person name="Muchero W."/>
        </authorList>
    </citation>
    <scope>NUCLEOTIDE SEQUENCE</scope>
    <source>
        <tissue evidence="3">Shoot tip</tissue>
    </source>
</reference>
<dbReference type="EMBL" id="JAPFFL010000005">
    <property type="protein sequence ID" value="KAJ6724160.1"/>
    <property type="molecule type" value="Genomic_DNA"/>
</dbReference>